<dbReference type="Proteomes" id="UP000269539">
    <property type="component" value="Unassembled WGS sequence"/>
</dbReference>
<feature type="domain" description="Glutaminase A central" evidence="1">
    <location>
        <begin position="361"/>
        <end position="482"/>
    </location>
</feature>
<dbReference type="Gene3D" id="1.20.1280.140">
    <property type="match status" value="1"/>
</dbReference>
<dbReference type="InterPro" id="IPR052743">
    <property type="entry name" value="Glutaminase_GtaA"/>
</dbReference>
<accession>A0A3M7GJ88</accession>
<reference evidence="3 4" key="1">
    <citation type="journal article" date="2018" name="BMC Genomics">
        <title>Genomic evidence for intraspecific hybridization in a clonal and extremely halotolerant yeast.</title>
        <authorList>
            <person name="Gostincar C."/>
            <person name="Stajich J.E."/>
            <person name="Zupancic J."/>
            <person name="Zalar P."/>
            <person name="Gunde-Cimerman N."/>
        </authorList>
    </citation>
    <scope>NUCLEOTIDE SEQUENCE [LARGE SCALE GENOMIC DNA]</scope>
    <source>
        <strain evidence="3 4">EXF-10513</strain>
    </source>
</reference>
<dbReference type="PANTHER" id="PTHR31987">
    <property type="entry name" value="GLUTAMINASE A-RELATED"/>
    <property type="match status" value="1"/>
</dbReference>
<evidence type="ECO:0000259" key="1">
    <source>
        <dbReference type="Pfam" id="PF16335"/>
    </source>
</evidence>
<gene>
    <name evidence="3" type="ORF">D0864_03508</name>
</gene>
<dbReference type="SUPFAM" id="SSF48208">
    <property type="entry name" value="Six-hairpin glycosidases"/>
    <property type="match status" value="1"/>
</dbReference>
<evidence type="ECO:0000313" key="4">
    <source>
        <dbReference type="Proteomes" id="UP000269539"/>
    </source>
</evidence>
<dbReference type="InterPro" id="IPR032514">
    <property type="entry name" value="GtaA_central"/>
</dbReference>
<sequence>MRSFDATTVSAVAASLLSYTSASTLTPPVLPLIVRNPYLSTWLANAREEPWSKWPMFYTGSSMGMSVLASVPESSTVYPLLGRAHDSLDDDGRHYNLSYPTYRGAQYDASTTNLTYSIPSPNDSKGGEAELTLSFLSPITPTSTLRQSIPASYLSVYVKGSFNLDVYIDLNGQWVSGDRVSDIVWSFSETDFDDAKQLKTWKVKRRTEQLFTEVGDQAEWGTLHFTGPADVHHEAGTSATLRQRFSKTGALQDRVDNEFRGIMQEEPVFAFSKSFNLSAKSSSSSSEQAEDSVLFTIAHIQDPVTQFASARGLTYMRPLWESYFYSHEALITYHYLDFKHATALAANYSEQSAYDAYQSGSDNYQDIVALSARQVMGATSFSGTPENPILFLKEISSNGNSQTVDVIFPAFPFFLYTNPRWLAYLLEPLLEHMLSGQYPNQYTMHDLGTHFPNLTGHADGRDEYMPVEECGDMLIMGLALVNSLSYGDGKEMAGSIWSSLGGGKSTVVPEAANDVSPFALPAALETREGMFGLDDAWLSATSDHSAKKWLSRSYPLWKQWTSYLEEFSLEPQNQLSTDDFAGWLALQTNLALKGIIGIKAMSQLAEVMGEEKDAKYYRNVSETYVKKWEEYGMSRDGGRAKLAYDWYGSWTTLYSLYADALLCFHPEGSNDASDLRSQLPLDTDQQPLGGSIKNPSNDSANFIPHHIYTTQSRWYATAMQKYGLPLDSRHLYTKSDWEFQAAAVASQDTRTEILDRVAKWLNETVTDRPFTDLYVTERKGQSTRSEDGIQSEDATVWGRFERSGIFVMKTESLFSYESPIVTPEVKMLAYTAAFFGLLASTVYADGAAILQSLDEISASTNKLNDDVVAFNGDLLGALPIAADSIALLESIHSGTKTAKDSEPLTFDETIKVAGATFGLQSTVNMTLANIEDAKPKFDKLLLSPVILGNLKLDKFATDEFSMAVTEKVPENLQATAMQLTAGFDAAFDEAIAIYKLF</sequence>
<name>A0A3M7GJ88_HORWE</name>
<evidence type="ECO:0008006" key="5">
    <source>
        <dbReference type="Google" id="ProtNLM"/>
    </source>
</evidence>
<dbReference type="GO" id="GO:0005975">
    <property type="term" value="P:carbohydrate metabolic process"/>
    <property type="evidence" value="ECO:0007669"/>
    <property type="project" value="InterPro"/>
</dbReference>
<feature type="domain" description="Glutaminase A N-terminal" evidence="2">
    <location>
        <begin position="126"/>
        <end position="346"/>
    </location>
</feature>
<dbReference type="EMBL" id="QWIO01000275">
    <property type="protein sequence ID" value="RMZ01256.1"/>
    <property type="molecule type" value="Genomic_DNA"/>
</dbReference>
<dbReference type="AlphaFoldDB" id="A0A3M7GJ88"/>
<evidence type="ECO:0000259" key="2">
    <source>
        <dbReference type="Pfam" id="PF17168"/>
    </source>
</evidence>
<organism evidence="3 4">
    <name type="scientific">Hortaea werneckii</name>
    <name type="common">Black yeast</name>
    <name type="synonym">Cladosporium werneckii</name>
    <dbReference type="NCBI Taxonomy" id="91943"/>
    <lineage>
        <taxon>Eukaryota</taxon>
        <taxon>Fungi</taxon>
        <taxon>Dikarya</taxon>
        <taxon>Ascomycota</taxon>
        <taxon>Pezizomycotina</taxon>
        <taxon>Dothideomycetes</taxon>
        <taxon>Dothideomycetidae</taxon>
        <taxon>Mycosphaerellales</taxon>
        <taxon>Teratosphaeriaceae</taxon>
        <taxon>Hortaea</taxon>
    </lineage>
</organism>
<dbReference type="Pfam" id="PF12296">
    <property type="entry name" value="HsbA"/>
    <property type="match status" value="1"/>
</dbReference>
<evidence type="ECO:0000313" key="3">
    <source>
        <dbReference type="EMBL" id="RMZ01256.1"/>
    </source>
</evidence>
<dbReference type="InterPro" id="IPR033433">
    <property type="entry name" value="GtaA_N"/>
</dbReference>
<protein>
    <recommendedName>
        <fullName evidence="5">Glutaminase</fullName>
    </recommendedName>
</protein>
<dbReference type="InterPro" id="IPR021054">
    <property type="entry name" value="Cell_wall_mannoprotein_1"/>
</dbReference>
<feature type="domain" description="Glutaminase A central" evidence="1">
    <location>
        <begin position="700"/>
        <end position="783"/>
    </location>
</feature>
<dbReference type="PANTHER" id="PTHR31987:SF12">
    <property type="entry name" value="PUTATIVE (AFU_ORTHOLOGUE AFUA_3G10910)-RELATED"/>
    <property type="match status" value="1"/>
</dbReference>
<proteinExistence type="predicted"/>
<dbReference type="InterPro" id="IPR008928">
    <property type="entry name" value="6-hairpin_glycosidase_sf"/>
</dbReference>
<comment type="caution">
    <text evidence="3">The sequence shown here is derived from an EMBL/GenBank/DDBJ whole genome shotgun (WGS) entry which is preliminary data.</text>
</comment>
<dbReference type="VEuPathDB" id="FungiDB:BTJ68_03435"/>
<feature type="domain" description="Glutaminase A central" evidence="1">
    <location>
        <begin position="536"/>
        <end position="663"/>
    </location>
</feature>
<dbReference type="Pfam" id="PF17168">
    <property type="entry name" value="DUF5127"/>
    <property type="match status" value="1"/>
</dbReference>
<dbReference type="Pfam" id="PF16335">
    <property type="entry name" value="GtaA_6_Hairpin"/>
    <property type="match status" value="3"/>
</dbReference>